<evidence type="ECO:0000259" key="9">
    <source>
        <dbReference type="SMART" id="SM00479"/>
    </source>
</evidence>
<dbReference type="SMART" id="SM00479">
    <property type="entry name" value="EXOIII"/>
    <property type="match status" value="1"/>
</dbReference>
<evidence type="ECO:0000256" key="8">
    <source>
        <dbReference type="SAM" id="Coils"/>
    </source>
</evidence>
<dbReference type="InterPro" id="IPR011708">
    <property type="entry name" value="DNA_pol3_alpha_NTPase_dom"/>
</dbReference>
<dbReference type="EC" id="2.7.7.7" evidence="1"/>
<accession>A0A1N6DX16</accession>
<reference evidence="12" key="1">
    <citation type="submission" date="2016-11" db="EMBL/GenBank/DDBJ databases">
        <authorList>
            <person name="Varghese N."/>
            <person name="Submissions S."/>
        </authorList>
    </citation>
    <scope>NUCLEOTIDE SEQUENCE [LARGE SCALE GENOMIC DNA]</scope>
    <source>
        <strain evidence="12">DSM 27623</strain>
    </source>
</reference>
<keyword evidence="12" id="KW-1185">Reference proteome</keyword>
<evidence type="ECO:0000256" key="2">
    <source>
        <dbReference type="ARBA" id="ARBA00019114"/>
    </source>
</evidence>
<feature type="domain" description="Polymerase/histidinol phosphatase N-terminal" evidence="10">
    <location>
        <begin position="249"/>
        <end position="349"/>
    </location>
</feature>
<keyword evidence="3" id="KW-0808">Transferase</keyword>
<dbReference type="Pfam" id="PF02811">
    <property type="entry name" value="PHP"/>
    <property type="match status" value="1"/>
</dbReference>
<dbReference type="Pfam" id="PF17657">
    <property type="entry name" value="DNA_pol3_finger"/>
    <property type="match status" value="1"/>
</dbReference>
<dbReference type="InterPro" id="IPR004013">
    <property type="entry name" value="PHP_dom"/>
</dbReference>
<dbReference type="SUPFAM" id="SSF53098">
    <property type="entry name" value="Ribonuclease H-like"/>
    <property type="match status" value="1"/>
</dbReference>
<evidence type="ECO:0000256" key="3">
    <source>
        <dbReference type="ARBA" id="ARBA00022679"/>
    </source>
</evidence>
<dbReference type="GO" id="GO:0008408">
    <property type="term" value="F:3'-5' exonuclease activity"/>
    <property type="evidence" value="ECO:0007669"/>
    <property type="project" value="InterPro"/>
</dbReference>
<dbReference type="PANTHER" id="PTHR32294">
    <property type="entry name" value="DNA POLYMERASE III SUBUNIT ALPHA"/>
    <property type="match status" value="1"/>
</dbReference>
<dbReference type="InterPro" id="IPR036397">
    <property type="entry name" value="RNaseH_sf"/>
</dbReference>
<dbReference type="Gene3D" id="1.10.150.870">
    <property type="match status" value="1"/>
</dbReference>
<dbReference type="OrthoDB" id="9803237at2"/>
<dbReference type="Proteomes" id="UP000185207">
    <property type="component" value="Unassembled WGS sequence"/>
</dbReference>
<dbReference type="Gene3D" id="3.30.420.10">
    <property type="entry name" value="Ribonuclease H-like superfamily/Ribonuclease H"/>
    <property type="match status" value="1"/>
</dbReference>
<dbReference type="CDD" id="cd04485">
    <property type="entry name" value="DnaE_OBF"/>
    <property type="match status" value="1"/>
</dbReference>
<dbReference type="InterPro" id="IPR004805">
    <property type="entry name" value="DnaE2/DnaE/PolC"/>
</dbReference>
<dbReference type="GO" id="GO:0003887">
    <property type="term" value="F:DNA-directed DNA polymerase activity"/>
    <property type="evidence" value="ECO:0007669"/>
    <property type="project" value="UniProtKB-KW"/>
</dbReference>
<dbReference type="PANTHER" id="PTHR32294:SF0">
    <property type="entry name" value="DNA POLYMERASE III SUBUNIT ALPHA"/>
    <property type="match status" value="1"/>
</dbReference>
<keyword evidence="4" id="KW-0548">Nucleotidyltransferase</keyword>
<sequence>MYLVFDTETTGLPKNFNAPLSDSDNWPRMVQIAWQIHDDNGNLIENQDYIIKPEGYDIPFNAARIHGITTKIANEEGRDLQEILEEFSKALENVRVVSGHNVEFDYNIVGAEFYRKNIKDNLQEKPKADTMILGTDYCKLEGGRGGRYKSPKLEELYEKLYGHKFDEAHNAAADVNATAQVFFEMMRIGVIPTEVLKISEDQLKEFQTLNLNPIKPFGIVIRRQVASFNNKKKQADIANIDEIDLGNYFNFDNHTVFSTLTATTSINDLIKKAQDDNFSAVGIVDIGNMMGAFKFVTAVEGANSAVSKKHKEYLAKKAEAEEKGEEFNEEEPDSSQLIPIVGSEFYISERYEQKQFTKDDPDRRTQVVLLAKDFNGYKNLVKLSSIGFQKGFYFGVPRISRELIAQYKEGLIALTSGINGDIPSTILNIGEQKGEELFQWWKDEFGDDFYVQIQNHNLPEEEHLNEVLLQFADKYNVKILAQNETFYTDKSDANIQDILGCIKDGEKLSTPIGKGFGKRKGLTTDEYYIKNSEELKSAFLAYPDAFEAYDEFLAKFKPYTLKRDVLLPKFDIPAEFVNPEDDIDGGKRGEMAYLTHLTYEGANRRYKETGITPEIKERLDFELEVIANTGYPGYFLIVQDFCNEARNMGVWVGPGRGSAAGSAVAYCIGITNVDPIKYDLLFERFLNPERVSMPDIDIDFDDEGRDKIIKWVVEKYGQEQVAQIITYSVLGGKSAIKDAGRVLDVSIPETNMIAKLIPPSPGMNIAKALSKYDKLKPEDQQLVDEMKAILSDQNDSRFSVLDSAKKMEGCIRNTGIHACGVIITPEPVSNLVPITIAAKDADILVSQFDNSVAEDAGLLKMDFLGLRTLTIIKDAVKLVKERHGIDIDPDEIPLDDAKTYQLFKDGRTIGIFQYESPGMQKYMRELKPTVFADLIAMNALYRPGPIKYIPNFINRKHGTEEIIYDLPELEEYLEETYGITVYQEQVMLLSQKLANFTKGEADTLRKAMGKKQIDVLNKMYPKFIEGGRKNNLNEERLEKIWNDWKAFAEYAFNKSHSTCYAWIAYQTAYLKANYPAEYMASVMSNNINNTASITMFMEDCKAIGVDVLGPDVNESQYKFSVNEKGQIRFGLGAIKGIGEGPSEAITLIRQNGRYKNIYDFFERIPPSQVNKRVAESLITAGAFDELDSYHRGQYFDIDQSGRTNIERLSRYGQSFQDSKNEMDNSLFADFAEEVQIEQPKLLPCAEWPNMHKLNKEKEIIGFYLSAHPLDEFKYQFQFMQGVLSKKAVLEEKKDDLPVLEEVAPILEKDSSPDEEVPDIVVSDDSGLEEEEIIEESTKKAEPKGNFNFLNLDEVEAFKDLAFPPKTAELFEEKKSWKDKMNEKDNTKEYTVAGLITEYRVADGFRSGEKVAFVMLEDYTGSYSFRLGDRDYMRLKDKLEVQRFVIMKIKYSQGKDGRVFVNVNEVLELKEAFEKFAKSLSVVVPLDSLRQSDIEFFRENIIQNQGEQKLNFFIKNPEDESVLEVVSMQHKININENLLEVIHQINNYEVFLN</sequence>
<dbReference type="InterPro" id="IPR012337">
    <property type="entry name" value="RNaseH-like_sf"/>
</dbReference>
<proteinExistence type="predicted"/>
<dbReference type="SMART" id="SM00481">
    <property type="entry name" value="POLIIIAc"/>
    <property type="match status" value="1"/>
</dbReference>
<dbReference type="Gene3D" id="3.20.20.140">
    <property type="entry name" value="Metal-dependent hydrolases"/>
    <property type="match status" value="1"/>
</dbReference>
<evidence type="ECO:0000313" key="12">
    <source>
        <dbReference type="Proteomes" id="UP000185207"/>
    </source>
</evidence>
<dbReference type="EMBL" id="FSRK01000001">
    <property type="protein sequence ID" value="SIN75329.1"/>
    <property type="molecule type" value="Genomic_DNA"/>
</dbReference>
<feature type="domain" description="Exonuclease" evidence="9">
    <location>
        <begin position="1"/>
        <end position="191"/>
    </location>
</feature>
<dbReference type="Gene3D" id="1.10.10.1600">
    <property type="entry name" value="Bacterial DNA polymerase III alpha subunit, thumb domain"/>
    <property type="match status" value="1"/>
</dbReference>
<dbReference type="InterPro" id="IPR040982">
    <property type="entry name" value="DNA_pol3_finger"/>
</dbReference>
<evidence type="ECO:0000256" key="7">
    <source>
        <dbReference type="ARBA" id="ARBA00049244"/>
    </source>
</evidence>
<dbReference type="GO" id="GO:0006260">
    <property type="term" value="P:DNA replication"/>
    <property type="evidence" value="ECO:0007669"/>
    <property type="project" value="UniProtKB-KW"/>
</dbReference>
<dbReference type="RefSeq" id="WP_074232997.1">
    <property type="nucleotide sequence ID" value="NZ_FSRK01000001.1"/>
</dbReference>
<evidence type="ECO:0000256" key="6">
    <source>
        <dbReference type="ARBA" id="ARBA00022932"/>
    </source>
</evidence>
<dbReference type="InterPro" id="IPR041931">
    <property type="entry name" value="DNA_pol3_alpha_thumb_dom"/>
</dbReference>
<comment type="catalytic activity">
    <reaction evidence="7">
        <text>DNA(n) + a 2'-deoxyribonucleoside 5'-triphosphate = DNA(n+1) + diphosphate</text>
        <dbReference type="Rhea" id="RHEA:22508"/>
        <dbReference type="Rhea" id="RHEA-COMP:17339"/>
        <dbReference type="Rhea" id="RHEA-COMP:17340"/>
        <dbReference type="ChEBI" id="CHEBI:33019"/>
        <dbReference type="ChEBI" id="CHEBI:61560"/>
        <dbReference type="ChEBI" id="CHEBI:173112"/>
        <dbReference type="EC" id="2.7.7.7"/>
    </reaction>
</comment>
<organism evidence="11 12">
    <name type="scientific">Epilithonimonas zeae</name>
    <dbReference type="NCBI Taxonomy" id="1416779"/>
    <lineage>
        <taxon>Bacteria</taxon>
        <taxon>Pseudomonadati</taxon>
        <taxon>Bacteroidota</taxon>
        <taxon>Flavobacteriia</taxon>
        <taxon>Flavobacteriales</taxon>
        <taxon>Weeksellaceae</taxon>
        <taxon>Chryseobacterium group</taxon>
        <taxon>Epilithonimonas</taxon>
    </lineage>
</organism>
<dbReference type="InterPro" id="IPR003141">
    <property type="entry name" value="Pol/His_phosphatase_N"/>
</dbReference>
<dbReference type="InterPro" id="IPR029460">
    <property type="entry name" value="DNAPol_HHH"/>
</dbReference>
<evidence type="ECO:0000256" key="5">
    <source>
        <dbReference type="ARBA" id="ARBA00022705"/>
    </source>
</evidence>
<dbReference type="Pfam" id="PF07733">
    <property type="entry name" value="DNA_pol3_alpha"/>
    <property type="match status" value="1"/>
</dbReference>
<keyword evidence="5" id="KW-0235">DNA replication</keyword>
<dbReference type="STRING" id="1416779.SAMN05444409_0120"/>
<evidence type="ECO:0000256" key="4">
    <source>
        <dbReference type="ARBA" id="ARBA00022695"/>
    </source>
</evidence>
<evidence type="ECO:0000313" key="11">
    <source>
        <dbReference type="EMBL" id="SIN75329.1"/>
    </source>
</evidence>
<name>A0A1N6DX16_9FLAO</name>
<feature type="coiled-coil region" evidence="8">
    <location>
        <begin position="303"/>
        <end position="330"/>
    </location>
</feature>
<evidence type="ECO:0000256" key="1">
    <source>
        <dbReference type="ARBA" id="ARBA00012417"/>
    </source>
</evidence>
<dbReference type="Pfam" id="PF14579">
    <property type="entry name" value="HHH_6"/>
    <property type="match status" value="1"/>
</dbReference>
<dbReference type="GO" id="GO:0003676">
    <property type="term" value="F:nucleic acid binding"/>
    <property type="evidence" value="ECO:0007669"/>
    <property type="project" value="InterPro"/>
</dbReference>
<dbReference type="CDD" id="cd06127">
    <property type="entry name" value="DEDDh"/>
    <property type="match status" value="1"/>
</dbReference>
<dbReference type="Pfam" id="PF00929">
    <property type="entry name" value="RNase_T"/>
    <property type="match status" value="1"/>
</dbReference>
<protein>
    <recommendedName>
        <fullName evidence="2">DNA polymerase III subunit alpha</fullName>
        <ecNumber evidence="1">2.7.7.7</ecNumber>
    </recommendedName>
</protein>
<evidence type="ECO:0000259" key="10">
    <source>
        <dbReference type="SMART" id="SM00481"/>
    </source>
</evidence>
<gene>
    <name evidence="11" type="ORF">SAMN05444409_0120</name>
</gene>
<dbReference type="NCBIfam" id="NF004226">
    <property type="entry name" value="PRK05673.1"/>
    <property type="match status" value="1"/>
</dbReference>
<keyword evidence="6" id="KW-0239">DNA-directed DNA polymerase</keyword>
<dbReference type="NCBIfam" id="TIGR00594">
    <property type="entry name" value="polc"/>
    <property type="match status" value="1"/>
</dbReference>
<keyword evidence="8" id="KW-0175">Coiled coil</keyword>
<dbReference type="InterPro" id="IPR013520">
    <property type="entry name" value="Ribonucl_H"/>
</dbReference>